<dbReference type="PANTHER" id="PTHR45772:SF2">
    <property type="entry name" value="ABC TRANSPORTER ATP-BINDING PROTEIN"/>
    <property type="match status" value="1"/>
</dbReference>
<dbReference type="PROSITE" id="PS50893">
    <property type="entry name" value="ABC_TRANSPORTER_2"/>
    <property type="match status" value="1"/>
</dbReference>
<accession>A0A370FJY2</accession>
<dbReference type="AlphaFoldDB" id="A0A370FJY2"/>
<evidence type="ECO:0000259" key="5">
    <source>
        <dbReference type="PROSITE" id="PS50893"/>
    </source>
</evidence>
<dbReference type="InterPro" id="IPR003593">
    <property type="entry name" value="AAA+_ATPase"/>
</dbReference>
<keyword evidence="2" id="KW-0472">Membrane</keyword>
<dbReference type="PANTHER" id="PTHR45772">
    <property type="entry name" value="CONSERVED COMPONENT OF ABC TRANSPORTER FOR NATURAL AMINO ACIDS-RELATED"/>
    <property type="match status" value="1"/>
</dbReference>
<feature type="domain" description="ABC transporter" evidence="5">
    <location>
        <begin position="7"/>
        <end position="248"/>
    </location>
</feature>
<dbReference type="InterPro" id="IPR051120">
    <property type="entry name" value="ABC_AA/LPS_Transport"/>
</dbReference>
<dbReference type="RefSeq" id="WP_017760386.1">
    <property type="nucleotide sequence ID" value="NZ_QQAV01000002.1"/>
</dbReference>
<sequence length="265" mass="28663">MTGPVLLSTHDLGVRFGAFQAVAGVNLSLAAGDRHALIGPNGAGKTTLINLLTGVLKPSEGRVQLDAQDVTAWSPDARVRRGLARTFQINALFPRLTPLQSVLLALAERERIGAVWWKPMGRYRPLHDEAERLLALLRLGDLAHVPVAELAYGKQRLLEIALAMATRPRVLLLDEPAAGVPKDESGEIFDAVAALPTDVAVLFIEHDMQLVFRFARRISVLVAGRQLTEGSPAEIAADPRVREVYLGRAHARLPVAPHAPEAVHG</sequence>
<name>A0A370FJY2_9BURK</name>
<dbReference type="Pfam" id="PF00005">
    <property type="entry name" value="ABC_tran"/>
    <property type="match status" value="1"/>
</dbReference>
<dbReference type="Gene3D" id="3.40.50.300">
    <property type="entry name" value="P-loop containing nucleotide triphosphate hydrolases"/>
    <property type="match status" value="1"/>
</dbReference>
<dbReference type="OrthoDB" id="9781337at2"/>
<evidence type="ECO:0000313" key="7">
    <source>
        <dbReference type="Proteomes" id="UP000255265"/>
    </source>
</evidence>
<dbReference type="Proteomes" id="UP000255265">
    <property type="component" value="Unassembled WGS sequence"/>
</dbReference>
<keyword evidence="1" id="KW-0813">Transport</keyword>
<evidence type="ECO:0000313" key="6">
    <source>
        <dbReference type="EMBL" id="RDI27050.1"/>
    </source>
</evidence>
<keyword evidence="4 6" id="KW-0067">ATP-binding</keyword>
<dbReference type="CDD" id="cd03219">
    <property type="entry name" value="ABC_Mj1267_LivG_branched"/>
    <property type="match status" value="1"/>
</dbReference>
<evidence type="ECO:0000256" key="3">
    <source>
        <dbReference type="ARBA" id="ARBA00022741"/>
    </source>
</evidence>
<keyword evidence="7" id="KW-1185">Reference proteome</keyword>
<dbReference type="InterPro" id="IPR003439">
    <property type="entry name" value="ABC_transporter-like_ATP-bd"/>
</dbReference>
<evidence type="ECO:0000256" key="4">
    <source>
        <dbReference type="ARBA" id="ARBA00022840"/>
    </source>
</evidence>
<dbReference type="GO" id="GO:0005886">
    <property type="term" value="C:plasma membrane"/>
    <property type="evidence" value="ECO:0007669"/>
    <property type="project" value="TreeGrafter"/>
</dbReference>
<gene>
    <name evidence="6" type="ORF">DFR41_10282</name>
</gene>
<evidence type="ECO:0000256" key="2">
    <source>
        <dbReference type="ARBA" id="ARBA00022475"/>
    </source>
</evidence>
<organism evidence="6 7">
    <name type="scientific">Pseudacidovorax intermedius</name>
    <dbReference type="NCBI Taxonomy" id="433924"/>
    <lineage>
        <taxon>Bacteria</taxon>
        <taxon>Pseudomonadati</taxon>
        <taxon>Pseudomonadota</taxon>
        <taxon>Betaproteobacteria</taxon>
        <taxon>Burkholderiales</taxon>
        <taxon>Comamonadaceae</taxon>
        <taxon>Pseudacidovorax</taxon>
    </lineage>
</organism>
<protein>
    <submittedName>
        <fullName evidence="6">Amino acid/amide ABC transporter ATP-binding protein 1 (HAAT family)</fullName>
    </submittedName>
</protein>
<dbReference type="InterPro" id="IPR032823">
    <property type="entry name" value="BCA_ABC_TP_C"/>
</dbReference>
<dbReference type="Pfam" id="PF12399">
    <property type="entry name" value="BCA_ABC_TP_C"/>
    <property type="match status" value="1"/>
</dbReference>
<reference evidence="6 7" key="1">
    <citation type="submission" date="2018-07" db="EMBL/GenBank/DDBJ databases">
        <title>Genomic Encyclopedia of Type Strains, Phase IV (KMG-IV): sequencing the most valuable type-strain genomes for metagenomic binning, comparative biology and taxonomic classification.</title>
        <authorList>
            <person name="Goeker M."/>
        </authorList>
    </citation>
    <scope>NUCLEOTIDE SEQUENCE [LARGE SCALE GENOMIC DNA]</scope>
    <source>
        <strain evidence="6 7">DSM 21352</strain>
    </source>
</reference>
<proteinExistence type="predicted"/>
<keyword evidence="3" id="KW-0547">Nucleotide-binding</keyword>
<dbReference type="GO" id="GO:0016887">
    <property type="term" value="F:ATP hydrolysis activity"/>
    <property type="evidence" value="ECO:0007669"/>
    <property type="project" value="InterPro"/>
</dbReference>
<evidence type="ECO:0000256" key="1">
    <source>
        <dbReference type="ARBA" id="ARBA00022448"/>
    </source>
</evidence>
<dbReference type="InterPro" id="IPR027417">
    <property type="entry name" value="P-loop_NTPase"/>
</dbReference>
<dbReference type="EMBL" id="QQAV01000002">
    <property type="protein sequence ID" value="RDI27050.1"/>
    <property type="molecule type" value="Genomic_DNA"/>
</dbReference>
<comment type="caution">
    <text evidence="6">The sequence shown here is derived from an EMBL/GenBank/DDBJ whole genome shotgun (WGS) entry which is preliminary data.</text>
</comment>
<keyword evidence="2" id="KW-1003">Cell membrane</keyword>
<dbReference type="STRING" id="433924.NS331_14170"/>
<dbReference type="SUPFAM" id="SSF52540">
    <property type="entry name" value="P-loop containing nucleoside triphosphate hydrolases"/>
    <property type="match status" value="1"/>
</dbReference>
<dbReference type="GO" id="GO:0005524">
    <property type="term" value="F:ATP binding"/>
    <property type="evidence" value="ECO:0007669"/>
    <property type="project" value="UniProtKB-KW"/>
</dbReference>
<dbReference type="SMART" id="SM00382">
    <property type="entry name" value="AAA"/>
    <property type="match status" value="1"/>
</dbReference>